<accession>A0A975B348</accession>
<gene>
    <name evidence="1" type="ORF">dnl_01190</name>
</gene>
<name>A0A975B348_9BACT</name>
<organism evidence="1 2">
    <name type="scientific">Desulfonema limicola</name>
    <dbReference type="NCBI Taxonomy" id="45656"/>
    <lineage>
        <taxon>Bacteria</taxon>
        <taxon>Pseudomonadati</taxon>
        <taxon>Thermodesulfobacteriota</taxon>
        <taxon>Desulfobacteria</taxon>
        <taxon>Desulfobacterales</taxon>
        <taxon>Desulfococcaceae</taxon>
        <taxon>Desulfonema</taxon>
    </lineage>
</organism>
<dbReference type="RefSeq" id="WP_207689835.1">
    <property type="nucleotide sequence ID" value="NZ_CP061799.1"/>
</dbReference>
<keyword evidence="1" id="KW-0378">Hydrolase</keyword>
<proteinExistence type="predicted"/>
<evidence type="ECO:0000313" key="2">
    <source>
        <dbReference type="Proteomes" id="UP000663720"/>
    </source>
</evidence>
<dbReference type="AlphaFoldDB" id="A0A975B348"/>
<sequence>MKKTAKTFTAMLLLIFVWAYAWGEDKVLTIYFCGTSFTEDAYNAEGSAFGRPELLASVFKDYDGSTEIHNKEVIGSYMGFPYSWWVPAWNAETGANAEPALSTETDTNAESKTGYYKYIVNGAGTSWDVDLGQIDPDMGPRDWDKIKDEAINALKLVRDKYPNDDIILNLIGFSRGGVSAIDTARSASEFSWVKKINIIAFDPVPGIFDPIGYFGNRLNLSSKVNQYIGIYAEHEKSYMFEPVIPKIESNSTKVLVIRMPGGHETMVGNYQVDGGHSLHLNPIEKQAYADVVKTSCIIVEQLLTSPQWGEVPWKEDKSIEIDKNEFGTLIADIWKQDYTLIEISSFIPLTFGTFDPFYAILGRDHHLRILLLLPVLHSRLCFIGGNRHESEFLYVNNDQVYFLNNRVSRISAEIWPALQSFRGDPPPDTTPPVPNITDLPDILSECSVSITQPPAATDDTAGTVYGTTSTPLSYTEQGEYEITWTYDDGNGNTSTQTQIVIIEDLTPPDPDMDELPVINGQCSAEITEIPNAADNCTGGIDGTTTDPLSYTEQGIYTVIWSYDDGHGNITTQNQTVIVKDTEPPVINSVTADPNILWEPNHKMVPVTITVMAYDNCDSSPNSKIVSVSSSEPENYLGDGNTEFDWEITGGLTVNLRAERSGKSKEDRVYKITIECFDYAGNISTSTVDVKVPYSKKQK</sequence>
<dbReference type="SUPFAM" id="SSF53474">
    <property type="entry name" value="alpha/beta-Hydrolases"/>
    <property type="match status" value="1"/>
</dbReference>
<dbReference type="InterPro" id="IPR029058">
    <property type="entry name" value="AB_hydrolase_fold"/>
</dbReference>
<dbReference type="GO" id="GO:0016787">
    <property type="term" value="F:hydrolase activity"/>
    <property type="evidence" value="ECO:0007669"/>
    <property type="project" value="UniProtKB-KW"/>
</dbReference>
<dbReference type="InterPro" id="IPR013783">
    <property type="entry name" value="Ig-like_fold"/>
</dbReference>
<dbReference type="Gene3D" id="2.60.40.10">
    <property type="entry name" value="Immunoglobulins"/>
    <property type="match status" value="1"/>
</dbReference>
<dbReference type="KEGG" id="dli:dnl_01190"/>
<keyword evidence="2" id="KW-1185">Reference proteome</keyword>
<dbReference type="Proteomes" id="UP000663720">
    <property type="component" value="Chromosome"/>
</dbReference>
<protein>
    <submittedName>
        <fullName evidence="1">Alpha/beta hydrolase fold domain-containing protein</fullName>
    </submittedName>
</protein>
<dbReference type="EMBL" id="CP061799">
    <property type="protein sequence ID" value="QTA77917.1"/>
    <property type="molecule type" value="Genomic_DNA"/>
</dbReference>
<reference evidence="1" key="1">
    <citation type="journal article" date="2021" name="Microb. Physiol.">
        <title>Proteogenomic Insights into the Physiology of Marine, Sulfate-Reducing, Filamentous Desulfonema limicola and Desulfonema magnum.</title>
        <authorList>
            <person name="Schnaars V."/>
            <person name="Wohlbrand L."/>
            <person name="Scheve S."/>
            <person name="Hinrichs C."/>
            <person name="Reinhardt R."/>
            <person name="Rabus R."/>
        </authorList>
    </citation>
    <scope>NUCLEOTIDE SEQUENCE</scope>
    <source>
        <strain evidence="1">5ac10</strain>
    </source>
</reference>
<evidence type="ECO:0000313" key="1">
    <source>
        <dbReference type="EMBL" id="QTA77917.1"/>
    </source>
</evidence>